<dbReference type="InterPro" id="IPR004435">
    <property type="entry name" value="MobB_dom"/>
</dbReference>
<feature type="domain" description="Molybdopterin-guanine dinucleotide biosynthesis protein B (MobB)" evidence="1">
    <location>
        <begin position="5"/>
        <end position="135"/>
    </location>
</feature>
<evidence type="ECO:0000259" key="1">
    <source>
        <dbReference type="Pfam" id="PF03205"/>
    </source>
</evidence>
<dbReference type="AlphaFoldDB" id="A0A4R1K9C8"/>
<dbReference type="InterPro" id="IPR027417">
    <property type="entry name" value="P-loop_NTPase"/>
</dbReference>
<reference evidence="2 3" key="1">
    <citation type="submission" date="2019-03" db="EMBL/GenBank/DDBJ databases">
        <title>Genomic Encyclopedia of Type Strains, Phase IV (KMG-IV): sequencing the most valuable type-strain genomes for metagenomic binning, comparative biology and taxonomic classification.</title>
        <authorList>
            <person name="Goeker M."/>
        </authorList>
    </citation>
    <scope>NUCLEOTIDE SEQUENCE [LARGE SCALE GENOMIC DNA]</scope>
    <source>
        <strain evidence="2 3">DSM 24984</strain>
    </source>
</reference>
<dbReference type="Gene3D" id="3.40.50.300">
    <property type="entry name" value="P-loop containing nucleotide triphosphate hydrolases"/>
    <property type="match status" value="1"/>
</dbReference>
<evidence type="ECO:0000313" key="3">
    <source>
        <dbReference type="Proteomes" id="UP000294614"/>
    </source>
</evidence>
<dbReference type="Pfam" id="PF03205">
    <property type="entry name" value="MobB"/>
    <property type="match status" value="1"/>
</dbReference>
<dbReference type="GO" id="GO:0006777">
    <property type="term" value="P:Mo-molybdopterin cofactor biosynthetic process"/>
    <property type="evidence" value="ECO:0007669"/>
    <property type="project" value="InterPro"/>
</dbReference>
<dbReference type="CDD" id="cd03116">
    <property type="entry name" value="MobB"/>
    <property type="match status" value="1"/>
</dbReference>
<organism evidence="2 3">
    <name type="scientific">Seleniivibrio woodruffii</name>
    <dbReference type="NCBI Taxonomy" id="1078050"/>
    <lineage>
        <taxon>Bacteria</taxon>
        <taxon>Pseudomonadati</taxon>
        <taxon>Deferribacterota</taxon>
        <taxon>Deferribacteres</taxon>
        <taxon>Deferribacterales</taxon>
        <taxon>Geovibrionaceae</taxon>
        <taxon>Seleniivibrio</taxon>
    </lineage>
</organism>
<keyword evidence="3" id="KW-1185">Reference proteome</keyword>
<dbReference type="GO" id="GO:0005525">
    <property type="term" value="F:GTP binding"/>
    <property type="evidence" value="ECO:0007669"/>
    <property type="project" value="InterPro"/>
</dbReference>
<dbReference type="NCBIfam" id="TIGR00176">
    <property type="entry name" value="mobB"/>
    <property type="match status" value="1"/>
</dbReference>
<protein>
    <submittedName>
        <fullName evidence="2">Molybdopterin guanine dinucleotide biosynthesis accessory protein MobB</fullName>
    </submittedName>
</protein>
<gene>
    <name evidence="2" type="ORF">C8D98_1880</name>
</gene>
<dbReference type="RefSeq" id="WP_165871261.1">
    <property type="nucleotide sequence ID" value="NZ_SMGG01000004.1"/>
</dbReference>
<proteinExistence type="predicted"/>
<dbReference type="SUPFAM" id="SSF52540">
    <property type="entry name" value="P-loop containing nucleoside triphosphate hydrolases"/>
    <property type="match status" value="1"/>
</dbReference>
<dbReference type="EMBL" id="SMGG01000004">
    <property type="protein sequence ID" value="TCK60998.1"/>
    <property type="molecule type" value="Genomic_DNA"/>
</dbReference>
<sequence>MKPLVSFVGTSGCGKTTLIEKVIPLLTAKGYNVSTVKHDAHDFQMDKEGKDTWRHKKAGARAILISNKDKFAMICDVDKEKSIDELTAMLPDYTDIIIAEGFKKELQKKIEVFRSGYSTKLQCAEDENLIAVATDMPDNPQVQGRKLLDLNNPQEIANFIIETALK</sequence>
<dbReference type="Proteomes" id="UP000294614">
    <property type="component" value="Unassembled WGS sequence"/>
</dbReference>
<comment type="caution">
    <text evidence="2">The sequence shown here is derived from an EMBL/GenBank/DDBJ whole genome shotgun (WGS) entry which is preliminary data.</text>
</comment>
<dbReference type="InterPro" id="IPR052539">
    <property type="entry name" value="MGD_biosynthesis_adapter"/>
</dbReference>
<accession>A0A4R1K9C8</accession>
<name>A0A4R1K9C8_9BACT</name>
<dbReference type="PANTHER" id="PTHR40072">
    <property type="entry name" value="MOLYBDOPTERIN-GUANINE DINUCLEOTIDE BIOSYNTHESIS ADAPTER PROTEIN-RELATED"/>
    <property type="match status" value="1"/>
</dbReference>
<dbReference type="PANTHER" id="PTHR40072:SF1">
    <property type="entry name" value="MOLYBDOPTERIN-GUANINE DINUCLEOTIDE BIOSYNTHESIS ADAPTER PROTEIN"/>
    <property type="match status" value="1"/>
</dbReference>
<evidence type="ECO:0000313" key="2">
    <source>
        <dbReference type="EMBL" id="TCK60998.1"/>
    </source>
</evidence>